<dbReference type="AlphaFoldDB" id="A0A9P0T8Y0"/>
<name>A0A9P0T8Y0_PIEBR</name>
<evidence type="ECO:0000313" key="2">
    <source>
        <dbReference type="Proteomes" id="UP001152562"/>
    </source>
</evidence>
<keyword evidence="2" id="KW-1185">Reference proteome</keyword>
<comment type="caution">
    <text evidence="1">The sequence shown here is derived from an EMBL/GenBank/DDBJ whole genome shotgun (WGS) entry which is preliminary data.</text>
</comment>
<dbReference type="EMBL" id="CALOZG010000004">
    <property type="protein sequence ID" value="CAH4011550.1"/>
    <property type="molecule type" value="Genomic_DNA"/>
</dbReference>
<gene>
    <name evidence="1" type="ORF">PIBRA_LOCUS3171</name>
</gene>
<evidence type="ECO:0000313" key="1">
    <source>
        <dbReference type="EMBL" id="CAH4011550.1"/>
    </source>
</evidence>
<accession>A0A9P0T8Y0</accession>
<sequence length="74" mass="8517">MSRPRNLSHSLSPFKSNELMRVYLWPYRNPPNGYPGGCMRVQCAHSPTRFHGVLSGPSEHCHGESVLYRYRLVT</sequence>
<reference evidence="1" key="1">
    <citation type="submission" date="2022-05" db="EMBL/GenBank/DDBJ databases">
        <authorList>
            <person name="Okamura Y."/>
        </authorList>
    </citation>
    <scope>NUCLEOTIDE SEQUENCE</scope>
</reference>
<protein>
    <submittedName>
        <fullName evidence="1">Uncharacterized protein</fullName>
    </submittedName>
</protein>
<dbReference type="Proteomes" id="UP001152562">
    <property type="component" value="Unassembled WGS sequence"/>
</dbReference>
<organism evidence="1 2">
    <name type="scientific">Pieris brassicae</name>
    <name type="common">White butterfly</name>
    <name type="synonym">Large white butterfly</name>
    <dbReference type="NCBI Taxonomy" id="7116"/>
    <lineage>
        <taxon>Eukaryota</taxon>
        <taxon>Metazoa</taxon>
        <taxon>Ecdysozoa</taxon>
        <taxon>Arthropoda</taxon>
        <taxon>Hexapoda</taxon>
        <taxon>Insecta</taxon>
        <taxon>Pterygota</taxon>
        <taxon>Neoptera</taxon>
        <taxon>Endopterygota</taxon>
        <taxon>Lepidoptera</taxon>
        <taxon>Glossata</taxon>
        <taxon>Ditrysia</taxon>
        <taxon>Papilionoidea</taxon>
        <taxon>Pieridae</taxon>
        <taxon>Pierinae</taxon>
        <taxon>Pieris</taxon>
    </lineage>
</organism>
<proteinExistence type="predicted"/>